<dbReference type="GO" id="GO:0005737">
    <property type="term" value="C:cytoplasm"/>
    <property type="evidence" value="ECO:0007669"/>
    <property type="project" value="UniProtKB-SubCell"/>
</dbReference>
<dbReference type="PANTHER" id="PTHR22988:SF66">
    <property type="entry name" value="SERINE_THREONINE-PROTEIN KINASE GENGHIS KHAN"/>
    <property type="match status" value="1"/>
</dbReference>
<protein>
    <recommendedName>
        <fullName evidence="4">non-specific serine/threonine protein kinase</fullName>
        <ecNumber evidence="4">2.7.11.1</ecNumber>
    </recommendedName>
</protein>
<keyword evidence="9" id="KW-0479">Metal-binding</keyword>
<dbReference type="FunFam" id="3.30.200.20:FF:000017">
    <property type="entry name" value="Non-specific serine/threonine protein kinase"/>
    <property type="match status" value="1"/>
</dbReference>
<organism evidence="21 22">
    <name type="scientific">Anopheles stephensi</name>
    <name type="common">Indo-Pakistan malaria mosquito</name>
    <dbReference type="NCBI Taxonomy" id="30069"/>
    <lineage>
        <taxon>Eukaryota</taxon>
        <taxon>Metazoa</taxon>
        <taxon>Ecdysozoa</taxon>
        <taxon>Arthropoda</taxon>
        <taxon>Hexapoda</taxon>
        <taxon>Insecta</taxon>
        <taxon>Pterygota</taxon>
        <taxon>Neoptera</taxon>
        <taxon>Endopterygota</taxon>
        <taxon>Diptera</taxon>
        <taxon>Nematocera</taxon>
        <taxon>Culicoidea</taxon>
        <taxon>Culicidae</taxon>
        <taxon>Anophelinae</taxon>
        <taxon>Anopheles</taxon>
    </lineage>
</organism>
<dbReference type="GO" id="GO:0004674">
    <property type="term" value="F:protein serine/threonine kinase activity"/>
    <property type="evidence" value="ECO:0007669"/>
    <property type="project" value="UniProtKB-KW"/>
</dbReference>
<dbReference type="GO" id="GO:0005856">
    <property type="term" value="C:cytoskeleton"/>
    <property type="evidence" value="ECO:0007669"/>
    <property type="project" value="TreeGrafter"/>
</dbReference>
<dbReference type="PROSITE" id="PS00107">
    <property type="entry name" value="PROTEIN_KINASE_ATP"/>
    <property type="match status" value="1"/>
</dbReference>
<reference evidence="21" key="2">
    <citation type="submission" date="2020-05" db="UniProtKB">
        <authorList>
            <consortium name="EnsemblMetazoa"/>
        </authorList>
    </citation>
    <scope>IDENTIFICATION</scope>
    <source>
        <strain evidence="21">Indian</strain>
    </source>
</reference>
<feature type="compositionally biased region" description="Low complexity" evidence="20">
    <location>
        <begin position="1902"/>
        <end position="1913"/>
    </location>
</feature>
<accession>A0A182YCA1</accession>
<feature type="coiled-coil region" evidence="19">
    <location>
        <begin position="555"/>
        <end position="687"/>
    </location>
</feature>
<feature type="region of interest" description="Disordered" evidence="20">
    <location>
        <begin position="478"/>
        <end position="508"/>
    </location>
</feature>
<evidence type="ECO:0000256" key="19">
    <source>
        <dbReference type="SAM" id="Coils"/>
    </source>
</evidence>
<dbReference type="PROSITE" id="PS00479">
    <property type="entry name" value="ZF_DAG_PE_1"/>
    <property type="match status" value="1"/>
</dbReference>
<evidence type="ECO:0000313" key="22">
    <source>
        <dbReference type="Proteomes" id="UP000076408"/>
    </source>
</evidence>
<dbReference type="GO" id="GO:0008270">
    <property type="term" value="F:zinc ion binding"/>
    <property type="evidence" value="ECO:0007669"/>
    <property type="project" value="UniProtKB-KW"/>
</dbReference>
<dbReference type="CDD" id="cd20809">
    <property type="entry name" value="C1_MRCK"/>
    <property type="match status" value="1"/>
</dbReference>
<dbReference type="PROSITE" id="PS51285">
    <property type="entry name" value="AGC_KINASE_CTER"/>
    <property type="match status" value="1"/>
</dbReference>
<evidence type="ECO:0000256" key="20">
    <source>
        <dbReference type="SAM" id="MobiDB-lite"/>
    </source>
</evidence>
<dbReference type="InterPro" id="IPR011009">
    <property type="entry name" value="Kinase-like_dom_sf"/>
</dbReference>
<dbReference type="VEuPathDB" id="VectorBase:ASTEI20_038103"/>
<dbReference type="PROSITE" id="PS50108">
    <property type="entry name" value="CRIB"/>
    <property type="match status" value="1"/>
</dbReference>
<dbReference type="InterPro" id="IPR017441">
    <property type="entry name" value="Protein_kinase_ATP_BS"/>
</dbReference>
<evidence type="ECO:0000256" key="8">
    <source>
        <dbReference type="ARBA" id="ARBA00022679"/>
    </source>
</evidence>
<keyword evidence="14" id="KW-0067">ATP-binding</keyword>
<dbReference type="PROSITE" id="PS50011">
    <property type="entry name" value="PROTEIN_KINASE_DOM"/>
    <property type="match status" value="1"/>
</dbReference>
<dbReference type="InterPro" id="IPR017892">
    <property type="entry name" value="Pkinase_C"/>
</dbReference>
<evidence type="ECO:0000256" key="11">
    <source>
        <dbReference type="ARBA" id="ARBA00022771"/>
    </source>
</evidence>
<dbReference type="SMART" id="SM00133">
    <property type="entry name" value="S_TK_X"/>
    <property type="match status" value="1"/>
</dbReference>
<name>A0A182YCA1_ANOST</name>
<dbReference type="CDD" id="cd00132">
    <property type="entry name" value="CRIB"/>
    <property type="match status" value="1"/>
</dbReference>
<dbReference type="PROSITE" id="PS50081">
    <property type="entry name" value="ZF_DAG_PE_2"/>
    <property type="match status" value="1"/>
</dbReference>
<feature type="compositionally biased region" description="Low complexity" evidence="20">
    <location>
        <begin position="1124"/>
        <end position="1163"/>
    </location>
</feature>
<dbReference type="Gene3D" id="3.30.200.20">
    <property type="entry name" value="Phosphorylase Kinase, domain 1"/>
    <property type="match status" value="1"/>
</dbReference>
<dbReference type="FunFam" id="1.10.510.10:FF:000014">
    <property type="entry name" value="Non-specific serine/threonine protein kinase"/>
    <property type="match status" value="1"/>
</dbReference>
<dbReference type="VEuPathDB" id="VectorBase:ASTE002093"/>
<dbReference type="CDD" id="cd06503">
    <property type="entry name" value="ATP-synt_Fo_b"/>
    <property type="match status" value="1"/>
</dbReference>
<evidence type="ECO:0000256" key="2">
    <source>
        <dbReference type="ARBA" id="ARBA00004496"/>
    </source>
</evidence>
<feature type="region of interest" description="Disordered" evidence="20">
    <location>
        <begin position="1815"/>
        <end position="1928"/>
    </location>
</feature>
<evidence type="ECO:0000256" key="18">
    <source>
        <dbReference type="ARBA" id="ARBA00048679"/>
    </source>
</evidence>
<dbReference type="Gene3D" id="3.30.60.20">
    <property type="match status" value="1"/>
</dbReference>
<feature type="compositionally biased region" description="Polar residues" evidence="20">
    <location>
        <begin position="1164"/>
        <end position="1173"/>
    </location>
</feature>
<dbReference type="InterPro" id="IPR002219">
    <property type="entry name" value="PKC_DAG/PE"/>
</dbReference>
<dbReference type="Pfam" id="PF15796">
    <property type="entry name" value="KELK"/>
    <property type="match status" value="1"/>
</dbReference>
<evidence type="ECO:0000313" key="21">
    <source>
        <dbReference type="EnsemblMetazoa" id="ASTEI06087-PA"/>
    </source>
</evidence>
<feature type="compositionally biased region" description="Basic and acidic residues" evidence="20">
    <location>
        <begin position="489"/>
        <end position="508"/>
    </location>
</feature>
<comment type="cofactor">
    <cofactor evidence="1">
        <name>Mg(2+)</name>
        <dbReference type="ChEBI" id="CHEBI:18420"/>
    </cofactor>
</comment>
<dbReference type="GO" id="GO:0106310">
    <property type="term" value="F:protein serine kinase activity"/>
    <property type="evidence" value="ECO:0007669"/>
    <property type="project" value="RHEA"/>
</dbReference>
<dbReference type="Proteomes" id="UP000076408">
    <property type="component" value="Unassembled WGS sequence"/>
</dbReference>
<dbReference type="InterPro" id="IPR057529">
    <property type="entry name" value="MRCK/ROCK_PH"/>
</dbReference>
<keyword evidence="13" id="KW-0862">Zinc</keyword>
<dbReference type="PROSITE" id="PS50003">
    <property type="entry name" value="PH_DOMAIN"/>
    <property type="match status" value="1"/>
</dbReference>
<dbReference type="InterPro" id="IPR050839">
    <property type="entry name" value="Rho-assoc_Ser/Thr_Kinase"/>
</dbReference>
<evidence type="ECO:0000256" key="1">
    <source>
        <dbReference type="ARBA" id="ARBA00001946"/>
    </source>
</evidence>
<dbReference type="STRING" id="30069.A0A182YCA1"/>
<comment type="catalytic activity">
    <reaction evidence="18">
        <text>L-seryl-[protein] + ATP = O-phospho-L-seryl-[protein] + ADP + H(+)</text>
        <dbReference type="Rhea" id="RHEA:17989"/>
        <dbReference type="Rhea" id="RHEA-COMP:9863"/>
        <dbReference type="Rhea" id="RHEA-COMP:11604"/>
        <dbReference type="ChEBI" id="CHEBI:15378"/>
        <dbReference type="ChEBI" id="CHEBI:29999"/>
        <dbReference type="ChEBI" id="CHEBI:30616"/>
        <dbReference type="ChEBI" id="CHEBI:83421"/>
        <dbReference type="ChEBI" id="CHEBI:456216"/>
        <dbReference type="EC" id="2.7.11.1"/>
    </reaction>
</comment>
<dbReference type="OMA" id="CCDKVPP"/>
<dbReference type="SMART" id="SM00036">
    <property type="entry name" value="CNH"/>
    <property type="match status" value="1"/>
</dbReference>
<dbReference type="InterPro" id="IPR011993">
    <property type="entry name" value="PH-like_dom_sf"/>
</dbReference>
<evidence type="ECO:0000256" key="10">
    <source>
        <dbReference type="ARBA" id="ARBA00022741"/>
    </source>
</evidence>
<dbReference type="InterPro" id="IPR001849">
    <property type="entry name" value="PH_domain"/>
</dbReference>
<keyword evidence="16 19" id="KW-0175">Coiled coil</keyword>
<dbReference type="GO" id="GO:0031032">
    <property type="term" value="P:actomyosin structure organization"/>
    <property type="evidence" value="ECO:0007669"/>
    <property type="project" value="TreeGrafter"/>
</dbReference>
<sequence>MASDQKDVLAGLNLAKLSVQSPAARLKELENLILDQVANNNFSNNGSNGTATNNSGSSPLFASLLSGAVAAAGLSGEKFLSVETMLDCLLVLYDECCNSSLRREKTVSDFIELMKSVVQGIKQLRLSRDDFEVLKVIGRGAFGEVCVVRMHHTSQIYAMKILNKWEMLKRAETACFREERDVLVFGDRRWITNLHYAFQDDINLYLIMDYYCGGDLLTLLSKFEDRLPEDMARFYIAEMVLAIHSIHELKYVHRDIKPDNIVLDASGHVRLADFGSCMRLGPQGTVQSNVAVGTPDYISPEILRAMEDGQGKYGPECDWWSLGVCMYEMLFGETPFYAESLVETYGKIMNHKNSFDFPNDDEEYGVSEQAKDLIRRLICAPEYRLGQNGIDDFKAHPWFEGINWDTIRNEQAPYIPEVSSPTDTSNFDVDDTDIKLSDAVPPTTNPAFSGHHLPFVGFTFTKDSSLSDVGRLSRAITTHSINQPLPPLKLDKHGSEEKQRLSPDSTRKLQDEINILTKRNCELESQIKSFERVGAMSVGTADSADSVDGQVDAKIKENEKLIRLLRQEKDDLQKEHQDSLDRLKQQDKELKDALEQRKLAMAEYTEVTDKLSDLRQQKQKLSRQVRDKEEELEVTMQKVDTLRSELRKTDKLRREQDARVQDLISELNRERQQRERSEECYRQLQMEARSRSSSELGSSNSLGISSSDSIRLEIDRLEVEYSEKINQQQTRYNIEISALRDQLNEADNHREMLQRELQQAREKLDSSRLESLTDSEETILELRKRHEREKKILLDDNRKLITDLEMISEANRRLTAERLQMESEYEDLRNRRQAFSQWERQIAEIIQWVSDEKDARGYLQALATKMTEELEYLKHTGPLNHNASDNKNWRNRRSQKLDKMELLNLQSSLQNEIQAKAVISEELTRTRTDLVAAQKDLRETRQICESIGSELKRKESVIKELQQRLESNEGYRCNNNKLEQCCSCHNRKVTTTITTTTTTTTIRTTDDGDAEQQPRYRCCTVAQDELIDPPHITNIDHAILIPLSTLPAVAVNSCPLLPPSPLAEPSRGTVSPSDGAEDLVTLLTPPVTPQLVARNEDASQHVLERPSSQMSYLDHFLKESGGVQQQQQQQQSQAQQLQPQHTYSNQQQLLQQQQQEQAQQQQQPTMHHSNYSMESEDGDVEDNNRGHSLSSSKSNLSDHSLSMHSVMMSHQQDLHPHRQQKAKVHQFLVRTFSSPTKCNHCTSLMVGLTRQGVVCELCGFACHMICCPKVPTQCPVPSDQTKRPLGIDPTRGIGTAYEGYVKVPKLGGVKRGWVRQFVVVCDFKLFLYDISADRSALPSVHVTQVLDMRDPEFTVSGVRESDVIHATKKDVPCIFRITTSLLDGGPSLQTLMLADTESEKAKWVVALSELHRILKRNNLPNTAMFRVREVLDSTVSAIRNALSALIIDPERILLGTEDGLFCLDLDRSQIARIGESKKVYQLWYIAEEQLLVILCGKQRHLRLLPIRALETVDVEWIKVAESKNCITACTGIIERGPQPVFCIVLALKRQNTSQIVVYLVNRDRSRHHKMCEFTVAYPVQSLQVLSDMRLAVGHQSGFTAYCLQGAAKAMPLVHPENQLNNFLNFSGVDAWRVIEIQSGHGGNVHGEYLLVFQTLAIYVDLQGRKSRDREIMYPAVPKHITYCDGHLLVYSETHLDIFNTQTAEWVQSIGLKRSRPLMNNGSLTLTYLNDSVHVVYLANMHTRELLNLSPCDRDGRLKSKRFSLREPNRTIRTSTDRRSKLISAPTNFNHISHMGPGDGIQKQRLLDLPTTIETADQSTQQQRISTMRHAPPPPRAPPRPSMIHQLNGSNNSLPGAKRTAPARPRDQPPSLPRSPSPLGSMSSLHDVLKVSVADMQSESRQSVASNNSSSVSTPPSPTNDRLSSSYDS</sequence>
<feature type="coiled-coil region" evidence="19">
    <location>
        <begin position="804"/>
        <end position="831"/>
    </location>
</feature>
<keyword evidence="11" id="KW-0863">Zinc-finger</keyword>
<dbReference type="InterPro" id="IPR008271">
    <property type="entry name" value="Ser/Thr_kinase_AS"/>
</dbReference>
<dbReference type="SMART" id="SM00233">
    <property type="entry name" value="PH"/>
    <property type="match status" value="1"/>
</dbReference>
<dbReference type="PANTHER" id="PTHR22988">
    <property type="entry name" value="MYOTONIC DYSTROPHY S/T KINASE-RELATED"/>
    <property type="match status" value="1"/>
</dbReference>
<evidence type="ECO:0000256" key="3">
    <source>
        <dbReference type="ARBA" id="ARBA00005719"/>
    </source>
</evidence>
<dbReference type="Pfam" id="PF00780">
    <property type="entry name" value="CNH"/>
    <property type="match status" value="1"/>
</dbReference>
<evidence type="ECO:0000256" key="15">
    <source>
        <dbReference type="ARBA" id="ARBA00022842"/>
    </source>
</evidence>
<keyword evidence="22" id="KW-1185">Reference proteome</keyword>
<dbReference type="InterPro" id="IPR031597">
    <property type="entry name" value="KELK"/>
</dbReference>
<dbReference type="EC" id="2.7.11.1" evidence="4"/>
<dbReference type="InterPro" id="IPR046349">
    <property type="entry name" value="C1-like_sf"/>
</dbReference>
<dbReference type="InterPro" id="IPR001180">
    <property type="entry name" value="CNH_dom"/>
</dbReference>
<dbReference type="VEuPathDB" id="VectorBase:ASTEI06087"/>
<dbReference type="Pfam" id="PF00433">
    <property type="entry name" value="Pkinase_C"/>
    <property type="match status" value="1"/>
</dbReference>
<evidence type="ECO:0000256" key="12">
    <source>
        <dbReference type="ARBA" id="ARBA00022777"/>
    </source>
</evidence>
<dbReference type="FunFam" id="2.30.29.30:FF:000032">
    <property type="entry name" value="Non-specific serine/threonine protein kinase"/>
    <property type="match status" value="1"/>
</dbReference>
<dbReference type="InterPro" id="IPR000961">
    <property type="entry name" value="AGC-kinase_C"/>
</dbReference>
<feature type="region of interest" description="Disordered" evidence="20">
    <location>
        <begin position="1120"/>
        <end position="1198"/>
    </location>
</feature>
<comment type="catalytic activity">
    <reaction evidence="17">
        <text>L-threonyl-[protein] + ATP = O-phospho-L-threonyl-[protein] + ADP + H(+)</text>
        <dbReference type="Rhea" id="RHEA:46608"/>
        <dbReference type="Rhea" id="RHEA-COMP:11060"/>
        <dbReference type="Rhea" id="RHEA-COMP:11605"/>
        <dbReference type="ChEBI" id="CHEBI:15378"/>
        <dbReference type="ChEBI" id="CHEBI:30013"/>
        <dbReference type="ChEBI" id="CHEBI:30616"/>
        <dbReference type="ChEBI" id="CHEBI:61977"/>
        <dbReference type="ChEBI" id="CHEBI:456216"/>
        <dbReference type="EC" id="2.7.11.1"/>
    </reaction>
</comment>
<dbReference type="PROSITE" id="PS50219">
    <property type="entry name" value="CNH"/>
    <property type="match status" value="1"/>
</dbReference>
<dbReference type="PROSITE" id="PS00108">
    <property type="entry name" value="PROTEIN_KINASE_ST"/>
    <property type="match status" value="1"/>
</dbReference>
<reference evidence="22" key="1">
    <citation type="journal article" date="2014" name="Genome Biol.">
        <title>Genome analysis of a major urban malaria vector mosquito, Anopheles stephensi.</title>
        <authorList>
            <person name="Jiang X."/>
            <person name="Peery A."/>
            <person name="Hall A.B."/>
            <person name="Sharma A."/>
            <person name="Chen X.G."/>
            <person name="Waterhouse R.M."/>
            <person name="Komissarov A."/>
            <person name="Riehle M.M."/>
            <person name="Shouche Y."/>
            <person name="Sharakhova M.V."/>
            <person name="Lawson D."/>
            <person name="Pakpour N."/>
            <person name="Arensburger P."/>
            <person name="Davidson V.L."/>
            <person name="Eiglmeier K."/>
            <person name="Emrich S."/>
            <person name="George P."/>
            <person name="Kennedy R.C."/>
            <person name="Mane S.P."/>
            <person name="Maslen G."/>
            <person name="Oringanje C."/>
            <person name="Qi Y."/>
            <person name="Settlage R."/>
            <person name="Tojo M."/>
            <person name="Tubio J.M."/>
            <person name="Unger M.F."/>
            <person name="Wang B."/>
            <person name="Vernick K.D."/>
            <person name="Ribeiro J.M."/>
            <person name="James A.A."/>
            <person name="Michel K."/>
            <person name="Riehle M.A."/>
            <person name="Luckhart S."/>
            <person name="Sharakhov I.V."/>
            <person name="Tu Z."/>
        </authorList>
    </citation>
    <scope>NUCLEOTIDE SEQUENCE [LARGE SCALE GENOMIC DNA]</scope>
    <source>
        <strain evidence="22">Indian</strain>
    </source>
</reference>
<dbReference type="EnsemblMetazoa" id="ASTEI06087-RA">
    <property type="protein sequence ID" value="ASTEI06087-PA"/>
    <property type="gene ID" value="ASTEI06087"/>
</dbReference>
<keyword evidence="12" id="KW-0418">Kinase</keyword>
<dbReference type="InterPro" id="IPR000095">
    <property type="entry name" value="CRIB_dom"/>
</dbReference>
<keyword evidence="10" id="KW-0547">Nucleotide-binding</keyword>
<dbReference type="CDD" id="cd05597">
    <property type="entry name" value="STKc_DMPK_like"/>
    <property type="match status" value="1"/>
</dbReference>
<evidence type="ECO:0000256" key="13">
    <source>
        <dbReference type="ARBA" id="ARBA00022833"/>
    </source>
</evidence>
<evidence type="ECO:0000256" key="7">
    <source>
        <dbReference type="ARBA" id="ARBA00022553"/>
    </source>
</evidence>
<dbReference type="InterPro" id="IPR000719">
    <property type="entry name" value="Prot_kinase_dom"/>
</dbReference>
<dbReference type="GO" id="GO:0005524">
    <property type="term" value="F:ATP binding"/>
    <property type="evidence" value="ECO:0007669"/>
    <property type="project" value="UniProtKB-UniRule"/>
</dbReference>
<dbReference type="SMART" id="SM00109">
    <property type="entry name" value="C1"/>
    <property type="match status" value="1"/>
</dbReference>
<dbReference type="Gene3D" id="2.30.29.30">
    <property type="entry name" value="Pleckstrin-homology domain (PH domain)/Phosphotyrosine-binding domain (PTB)"/>
    <property type="match status" value="1"/>
</dbReference>
<feature type="compositionally biased region" description="Pro residues" evidence="20">
    <location>
        <begin position="1830"/>
        <end position="1840"/>
    </location>
</feature>
<dbReference type="SUPFAM" id="SSF56112">
    <property type="entry name" value="Protein kinase-like (PK-like)"/>
    <property type="match status" value="1"/>
</dbReference>
<dbReference type="FunFam" id="3.30.60.20:FF:000005">
    <property type="entry name" value="Non-specific serine/threonine protein kinase"/>
    <property type="match status" value="1"/>
</dbReference>
<evidence type="ECO:0000256" key="4">
    <source>
        <dbReference type="ARBA" id="ARBA00012513"/>
    </source>
</evidence>
<evidence type="ECO:0000256" key="5">
    <source>
        <dbReference type="ARBA" id="ARBA00022490"/>
    </source>
</evidence>
<evidence type="ECO:0000256" key="9">
    <source>
        <dbReference type="ARBA" id="ARBA00022723"/>
    </source>
</evidence>
<comment type="subcellular location">
    <subcellularLocation>
        <location evidence="2">Cytoplasm</location>
    </subcellularLocation>
</comment>
<evidence type="ECO:0000256" key="16">
    <source>
        <dbReference type="ARBA" id="ARBA00023054"/>
    </source>
</evidence>
<dbReference type="SMART" id="SM00285">
    <property type="entry name" value="PBD"/>
    <property type="match status" value="1"/>
</dbReference>
<dbReference type="CDD" id="cd01243">
    <property type="entry name" value="PH_MRCK"/>
    <property type="match status" value="1"/>
</dbReference>
<evidence type="ECO:0000256" key="14">
    <source>
        <dbReference type="ARBA" id="ARBA00022840"/>
    </source>
</evidence>
<dbReference type="Pfam" id="PF25346">
    <property type="entry name" value="PH_MRCK"/>
    <property type="match status" value="1"/>
</dbReference>
<evidence type="ECO:0000256" key="6">
    <source>
        <dbReference type="ARBA" id="ARBA00022527"/>
    </source>
</evidence>
<feature type="compositionally biased region" description="Low complexity" evidence="20">
    <location>
        <begin position="1188"/>
        <end position="1198"/>
    </location>
</feature>
<dbReference type="Pfam" id="PF00069">
    <property type="entry name" value="Pkinase"/>
    <property type="match status" value="1"/>
</dbReference>
<dbReference type="Gene3D" id="1.10.510.10">
    <property type="entry name" value="Transferase(Phosphotransferase) domain 1"/>
    <property type="match status" value="1"/>
</dbReference>
<dbReference type="SUPFAM" id="SSF57889">
    <property type="entry name" value="Cysteine-rich domain"/>
    <property type="match status" value="1"/>
</dbReference>
<dbReference type="VEuPathDB" id="VectorBase:ASTE002091"/>
<keyword evidence="8" id="KW-0808">Transferase</keyword>
<feature type="compositionally biased region" description="Polar residues" evidence="20">
    <location>
        <begin position="1844"/>
        <end position="1853"/>
    </location>
</feature>
<feature type="compositionally biased region" description="Polar residues" evidence="20">
    <location>
        <begin position="1815"/>
        <end position="1825"/>
    </location>
</feature>
<dbReference type="Pfam" id="PF00130">
    <property type="entry name" value="C1_1"/>
    <property type="match status" value="1"/>
</dbReference>
<dbReference type="SMART" id="SM00220">
    <property type="entry name" value="S_TKc"/>
    <property type="match status" value="1"/>
</dbReference>
<keyword evidence="7" id="KW-0597">Phosphoprotein</keyword>
<keyword evidence="15" id="KW-0460">Magnesium</keyword>
<proteinExistence type="inferred from homology"/>
<dbReference type="SUPFAM" id="SSF50729">
    <property type="entry name" value="PH domain-like"/>
    <property type="match status" value="1"/>
</dbReference>
<comment type="similarity">
    <text evidence="3">Belongs to the protein kinase superfamily. AGC Ser/Thr protein kinase family. DMPK subfamily.</text>
</comment>
<feature type="coiled-coil region" evidence="19">
    <location>
        <begin position="736"/>
        <end position="770"/>
    </location>
</feature>
<keyword evidence="6" id="KW-0723">Serine/threonine-protein kinase</keyword>
<evidence type="ECO:0000256" key="17">
    <source>
        <dbReference type="ARBA" id="ARBA00047899"/>
    </source>
</evidence>
<keyword evidence="5" id="KW-0963">Cytoplasm</keyword>